<evidence type="ECO:0000313" key="3">
    <source>
        <dbReference type="EMBL" id="GBH31591.1"/>
    </source>
</evidence>
<dbReference type="NCBIfam" id="TIGR00251">
    <property type="entry name" value="DUF167 family protein"/>
    <property type="match status" value="1"/>
</dbReference>
<reference evidence="3 4" key="1">
    <citation type="submission" date="2014-12" db="EMBL/GenBank/DDBJ databases">
        <title>Whole genome sequencing of Sphingobium xenophagum OW59.</title>
        <authorList>
            <person name="Ohta Y."/>
            <person name="Nishi S."/>
            <person name="Hatada Y."/>
        </authorList>
    </citation>
    <scope>NUCLEOTIDE SEQUENCE [LARGE SCALE GENOMIC DNA]</scope>
    <source>
        <strain evidence="3 4">OW59</strain>
    </source>
</reference>
<dbReference type="RefSeq" id="WP_006963512.1">
    <property type="nucleotide sequence ID" value="NZ_BBQY01000019.1"/>
</dbReference>
<dbReference type="Proteomes" id="UP000290975">
    <property type="component" value="Unassembled WGS sequence"/>
</dbReference>
<dbReference type="PANTHER" id="PTHR13420">
    <property type="entry name" value="UPF0235 PROTEIN C15ORF40"/>
    <property type="match status" value="1"/>
</dbReference>
<proteinExistence type="inferred from homology"/>
<evidence type="ECO:0000313" key="4">
    <source>
        <dbReference type="Proteomes" id="UP000290975"/>
    </source>
</evidence>
<gene>
    <name evidence="3" type="ORF">MBESOW_P2848</name>
</gene>
<dbReference type="GO" id="GO:0005737">
    <property type="term" value="C:cytoplasm"/>
    <property type="evidence" value="ECO:0007669"/>
    <property type="project" value="TreeGrafter"/>
</dbReference>
<accession>A0A401J4L5</accession>
<dbReference type="SMART" id="SM01152">
    <property type="entry name" value="DUF167"/>
    <property type="match status" value="1"/>
</dbReference>
<organism evidence="3 4">
    <name type="scientific">Sphingobium xenophagum</name>
    <dbReference type="NCBI Taxonomy" id="121428"/>
    <lineage>
        <taxon>Bacteria</taxon>
        <taxon>Pseudomonadati</taxon>
        <taxon>Pseudomonadota</taxon>
        <taxon>Alphaproteobacteria</taxon>
        <taxon>Sphingomonadales</taxon>
        <taxon>Sphingomonadaceae</taxon>
        <taxon>Sphingobium</taxon>
    </lineage>
</organism>
<dbReference type="EMBL" id="BBQY01000019">
    <property type="protein sequence ID" value="GBH31591.1"/>
    <property type="molecule type" value="Genomic_DNA"/>
</dbReference>
<dbReference type="HAMAP" id="MF_00634">
    <property type="entry name" value="UPF0235"/>
    <property type="match status" value="1"/>
</dbReference>
<dbReference type="PANTHER" id="PTHR13420:SF7">
    <property type="entry name" value="UPF0235 PROTEIN C15ORF40"/>
    <property type="match status" value="1"/>
</dbReference>
<dbReference type="Pfam" id="PF02594">
    <property type="entry name" value="DUF167"/>
    <property type="match status" value="1"/>
</dbReference>
<dbReference type="Gene3D" id="3.30.1200.10">
    <property type="entry name" value="YggU-like"/>
    <property type="match status" value="1"/>
</dbReference>
<comment type="similarity">
    <text evidence="1 2">Belongs to the UPF0235 family.</text>
</comment>
<evidence type="ECO:0000256" key="2">
    <source>
        <dbReference type="HAMAP-Rule" id="MF_00634"/>
    </source>
</evidence>
<sequence length="100" mass="10641">MARRRTLFPSPDEIRALADEAGRLSIRVTPNASADAVQMPADKDNGVLQLRVTATPEDGKANEAVLRLLADALKQPVSSLELLRGGGARHKLVRIAGTSS</sequence>
<comment type="caution">
    <text evidence="3">The sequence shown here is derived from an EMBL/GenBank/DDBJ whole genome shotgun (WGS) entry which is preliminary data.</text>
</comment>
<dbReference type="AlphaFoldDB" id="A0A401J4L5"/>
<name>A0A401J4L5_SPHXE</name>
<protein>
    <recommendedName>
        <fullName evidence="2">UPF0235 protein MBESOW_P2848</fullName>
    </recommendedName>
</protein>
<dbReference type="SUPFAM" id="SSF69786">
    <property type="entry name" value="YggU-like"/>
    <property type="match status" value="1"/>
</dbReference>
<evidence type="ECO:0000256" key="1">
    <source>
        <dbReference type="ARBA" id="ARBA00010364"/>
    </source>
</evidence>
<dbReference type="InterPro" id="IPR003746">
    <property type="entry name" value="DUF167"/>
</dbReference>
<dbReference type="InterPro" id="IPR036591">
    <property type="entry name" value="YggU-like_sf"/>
</dbReference>
<keyword evidence="4" id="KW-1185">Reference proteome</keyword>